<gene>
    <name evidence="3" type="ORF">B0A89_13140</name>
</gene>
<organism evidence="3 4">
    <name type="scientific">Paracoccus contaminans</name>
    <dbReference type="NCBI Taxonomy" id="1945662"/>
    <lineage>
        <taxon>Bacteria</taxon>
        <taxon>Pseudomonadati</taxon>
        <taxon>Pseudomonadota</taxon>
        <taxon>Alphaproteobacteria</taxon>
        <taxon>Rhodobacterales</taxon>
        <taxon>Paracoccaceae</taxon>
        <taxon>Paracoccus</taxon>
    </lineage>
</organism>
<evidence type="ECO:0000313" key="3">
    <source>
        <dbReference type="EMBL" id="ARJ70440.1"/>
    </source>
</evidence>
<keyword evidence="2" id="KW-0732">Signal</keyword>
<dbReference type="AlphaFoldDB" id="A0A1W6D009"/>
<dbReference type="Proteomes" id="UP000193017">
    <property type="component" value="Chromosome"/>
</dbReference>
<protein>
    <submittedName>
        <fullName evidence="3">Uncharacterized protein</fullName>
    </submittedName>
</protein>
<dbReference type="EMBL" id="CP020612">
    <property type="protein sequence ID" value="ARJ70440.1"/>
    <property type="molecule type" value="Genomic_DNA"/>
</dbReference>
<name>A0A1W6D009_9RHOB</name>
<proteinExistence type="predicted"/>
<evidence type="ECO:0000256" key="1">
    <source>
        <dbReference type="SAM" id="MobiDB-lite"/>
    </source>
</evidence>
<evidence type="ECO:0000313" key="4">
    <source>
        <dbReference type="Proteomes" id="UP000193017"/>
    </source>
</evidence>
<feature type="region of interest" description="Disordered" evidence="1">
    <location>
        <begin position="52"/>
        <end position="81"/>
    </location>
</feature>
<keyword evidence="4" id="KW-1185">Reference proteome</keyword>
<dbReference type="KEGG" id="pcon:B0A89_13140"/>
<sequence>MSLPRMIRMSLPAAALALPLLAPLPAPSAPPAAAQDAAARAGQRTVELPMATADGRTSGASGTPAGAPPVSRNGKGVGSGGGDLDALAAQAGAAIARLIGSAEPYPAEGAAGAPGPAPSPQGGETRLGQVMAVLFDRLAATRPDMVPAMPRAIAQGARLALSAEHPATRAMMEDFTREAVAEAIQIAGMDASTHPVLASWDQADPVLRRDGALELTARDEAAFARLAKRAGYRPTLKPAAFWDATEEASQDRVQPARMNAWAAGAEAAWDRLNPSQRRLAASVLDVEAMPPAALIRAVTGTEDLPGWLGGIAIPLTKAEAAANPELARFLRKGAFAGPLAELLTARSMAGSAAPGAPGLTGGATQLQRLNNWSAMTGEMHSWESYRYSTQGW</sequence>
<evidence type="ECO:0000256" key="2">
    <source>
        <dbReference type="SAM" id="SignalP"/>
    </source>
</evidence>
<feature type="chain" id="PRO_5010862989" evidence="2">
    <location>
        <begin position="29"/>
        <end position="392"/>
    </location>
</feature>
<feature type="signal peptide" evidence="2">
    <location>
        <begin position="1"/>
        <end position="28"/>
    </location>
</feature>
<accession>A0A1W6D009</accession>
<reference evidence="3 4" key="1">
    <citation type="submission" date="2017-03" db="EMBL/GenBank/DDBJ databases">
        <title>Genome sequence of Paracoccus contaminans isolated from a water microcosm.</title>
        <authorList>
            <person name="Aurass P."/>
            <person name="Karste S."/>
            <person name="Trost E."/>
            <person name="Glaeser S.P."/>
            <person name="Kaempfer P."/>
            <person name="Flieger A."/>
        </authorList>
    </citation>
    <scope>NUCLEOTIDE SEQUENCE [LARGE SCALE GENOMIC DNA]</scope>
    <source>
        <strain evidence="4">RKI 16-01929T\LMG 29738T\CCM 8701T\CIP 111112T</strain>
    </source>
</reference>